<dbReference type="RefSeq" id="WP_307407149.1">
    <property type="nucleotide sequence ID" value="NZ_JAUSUR010000002.1"/>
</dbReference>
<dbReference type="Pfam" id="PF14512">
    <property type="entry name" value="TM1586_NiRdase"/>
    <property type="match status" value="1"/>
</dbReference>
<dbReference type="SUPFAM" id="SSF55469">
    <property type="entry name" value="FMN-dependent nitroreductase-like"/>
    <property type="match status" value="1"/>
</dbReference>
<name>A0ABU0E266_9FIRM</name>
<evidence type="ECO:0000256" key="2">
    <source>
        <dbReference type="ARBA" id="ARBA00007118"/>
    </source>
</evidence>
<dbReference type="EMBL" id="JAUSUR010000002">
    <property type="protein sequence ID" value="MDQ0360900.1"/>
    <property type="molecule type" value="Genomic_DNA"/>
</dbReference>
<dbReference type="InterPro" id="IPR000415">
    <property type="entry name" value="Nitroreductase-like"/>
</dbReference>
<organism evidence="7 8">
    <name type="scientific">Breznakia pachnodae</name>
    <dbReference type="NCBI Taxonomy" id="265178"/>
    <lineage>
        <taxon>Bacteria</taxon>
        <taxon>Bacillati</taxon>
        <taxon>Bacillota</taxon>
        <taxon>Erysipelotrichia</taxon>
        <taxon>Erysipelotrichales</taxon>
        <taxon>Erysipelotrichaceae</taxon>
        <taxon>Breznakia</taxon>
    </lineage>
</organism>
<comment type="caution">
    <text evidence="7">The sequence shown here is derived from an EMBL/GenBank/DDBJ whole genome shotgun (WGS) entry which is preliminary data.</text>
</comment>
<comment type="cofactor">
    <cofactor evidence="1">
        <name>FMN</name>
        <dbReference type="ChEBI" id="CHEBI:58210"/>
    </cofactor>
</comment>
<evidence type="ECO:0000313" key="7">
    <source>
        <dbReference type="EMBL" id="MDQ0360900.1"/>
    </source>
</evidence>
<feature type="domain" description="Putative nitroreductase TM1586" evidence="6">
    <location>
        <begin position="2"/>
        <end position="215"/>
    </location>
</feature>
<dbReference type="Proteomes" id="UP001230220">
    <property type="component" value="Unassembled WGS sequence"/>
</dbReference>
<dbReference type="CDD" id="cd02062">
    <property type="entry name" value="Nitro_FMN_reductase"/>
    <property type="match status" value="1"/>
</dbReference>
<gene>
    <name evidence="7" type="ORF">J2S15_001645</name>
</gene>
<evidence type="ECO:0000259" key="6">
    <source>
        <dbReference type="Pfam" id="PF14512"/>
    </source>
</evidence>
<sequence>MELLEAIQNRHSVRKYLDKKIDETTRKELTSFMDECNRESGMNIQINYDEPTAFQSMLAKYGKFENVNNYIALVGKDNNELEQLAGYYGEKIVIKAQQLGLNTCWVAISFNKRKTKKVININSGEKLLMVISLGYGENQGYAHKEREVTNFYTASSDVPQWFLDGVKAASLAPTARNQQKFKFHYDNGMVELTSGSGIYSKTDMGIVKYHFEVGAKDAQYTWK</sequence>
<dbReference type="Gene3D" id="3.40.109.10">
    <property type="entry name" value="NADH Oxidase"/>
    <property type="match status" value="1"/>
</dbReference>
<reference evidence="7 8" key="1">
    <citation type="submission" date="2023-07" db="EMBL/GenBank/DDBJ databases">
        <title>Genomic Encyclopedia of Type Strains, Phase IV (KMG-IV): sequencing the most valuable type-strain genomes for metagenomic binning, comparative biology and taxonomic classification.</title>
        <authorList>
            <person name="Goeker M."/>
        </authorList>
    </citation>
    <scope>NUCLEOTIDE SEQUENCE [LARGE SCALE GENOMIC DNA]</scope>
    <source>
        <strain evidence="7 8">DSM 16784</strain>
    </source>
</reference>
<evidence type="ECO:0000256" key="1">
    <source>
        <dbReference type="ARBA" id="ARBA00001917"/>
    </source>
</evidence>
<keyword evidence="5" id="KW-0560">Oxidoreductase</keyword>
<evidence type="ECO:0000313" key="8">
    <source>
        <dbReference type="Proteomes" id="UP001230220"/>
    </source>
</evidence>
<proteinExistence type="inferred from homology"/>
<evidence type="ECO:0000256" key="5">
    <source>
        <dbReference type="ARBA" id="ARBA00023002"/>
    </source>
</evidence>
<protein>
    <submittedName>
        <fullName evidence="7">Nitroreductase</fullName>
    </submittedName>
</protein>
<accession>A0ABU0E266</accession>
<dbReference type="PANTHER" id="PTHR43673">
    <property type="entry name" value="NAD(P)H NITROREDUCTASE YDGI-RELATED"/>
    <property type="match status" value="1"/>
</dbReference>
<keyword evidence="3" id="KW-0285">Flavoprotein</keyword>
<evidence type="ECO:0000256" key="3">
    <source>
        <dbReference type="ARBA" id="ARBA00022630"/>
    </source>
</evidence>
<comment type="similarity">
    <text evidence="2">Belongs to the nitroreductase family.</text>
</comment>
<evidence type="ECO:0000256" key="4">
    <source>
        <dbReference type="ARBA" id="ARBA00022643"/>
    </source>
</evidence>
<keyword evidence="8" id="KW-1185">Reference proteome</keyword>
<dbReference type="PANTHER" id="PTHR43673:SF2">
    <property type="entry name" value="NITROREDUCTASE"/>
    <property type="match status" value="1"/>
</dbReference>
<dbReference type="InterPro" id="IPR029478">
    <property type="entry name" value="TM1586_NiRdase"/>
</dbReference>
<keyword evidence="4" id="KW-0288">FMN</keyword>